<organism evidence="6">
    <name type="scientific">Vecturithrix granuli</name>
    <dbReference type="NCBI Taxonomy" id="1499967"/>
    <lineage>
        <taxon>Bacteria</taxon>
        <taxon>Candidatus Moduliflexota</taxon>
        <taxon>Candidatus Vecturitrichia</taxon>
        <taxon>Candidatus Vecturitrichales</taxon>
        <taxon>Candidatus Vecturitrichaceae</taxon>
        <taxon>Candidatus Vecturithrix</taxon>
    </lineage>
</organism>
<protein>
    <submittedName>
        <fullName evidence="6">Carbohydrate phosphorylase family protein</fullName>
    </submittedName>
</protein>
<dbReference type="NCBIfam" id="TIGR02094">
    <property type="entry name" value="more_P_ylases"/>
    <property type="match status" value="1"/>
</dbReference>
<evidence type="ECO:0000256" key="3">
    <source>
        <dbReference type="ARBA" id="ARBA00022533"/>
    </source>
</evidence>
<dbReference type="EMBL" id="DF820469">
    <property type="protein sequence ID" value="GAK59178.1"/>
    <property type="molecule type" value="Genomic_DNA"/>
</dbReference>
<dbReference type="eggNOG" id="COG0058">
    <property type="taxonomic scope" value="Bacteria"/>
</dbReference>
<dbReference type="STRING" id="1499967.U27_06155"/>
<gene>
    <name evidence="6" type="ORF">U27_06155</name>
</gene>
<keyword evidence="3" id="KW-0021">Allosteric enzyme</keyword>
<feature type="domain" description="DUF3417" evidence="5">
    <location>
        <begin position="36"/>
        <end position="147"/>
    </location>
</feature>
<evidence type="ECO:0000256" key="2">
    <source>
        <dbReference type="ARBA" id="ARBA00006047"/>
    </source>
</evidence>
<dbReference type="GO" id="GO:0030170">
    <property type="term" value="F:pyridoxal phosphate binding"/>
    <property type="evidence" value="ECO:0007669"/>
    <property type="project" value="InterPro"/>
</dbReference>
<comment type="similarity">
    <text evidence="2">Belongs to the glycogen phosphorylase family.</text>
</comment>
<evidence type="ECO:0000313" key="6">
    <source>
        <dbReference type="EMBL" id="GAK59178.1"/>
    </source>
</evidence>
<dbReference type="InterPro" id="IPR024517">
    <property type="entry name" value="Glycogen_phosphorylase_DUF3417"/>
</dbReference>
<evidence type="ECO:0000259" key="5">
    <source>
        <dbReference type="Pfam" id="PF11897"/>
    </source>
</evidence>
<dbReference type="SUPFAM" id="SSF53756">
    <property type="entry name" value="UDP-Glycosyltransferase/glycogen phosphorylase"/>
    <property type="match status" value="1"/>
</dbReference>
<feature type="modified residue" description="N6-(pyridoxal phosphate)lysine" evidence="4">
    <location>
        <position position="633"/>
    </location>
</feature>
<reference evidence="6" key="1">
    <citation type="journal article" date="2015" name="PeerJ">
        <title>First genomic representation of candidate bacterial phylum KSB3 points to enhanced environmental sensing as a trigger of wastewater bulking.</title>
        <authorList>
            <person name="Sekiguchi Y."/>
            <person name="Ohashi A."/>
            <person name="Parks D.H."/>
            <person name="Yamauchi T."/>
            <person name="Tyson G.W."/>
            <person name="Hugenholtz P."/>
        </authorList>
    </citation>
    <scope>NUCLEOTIDE SEQUENCE [LARGE SCALE GENOMIC DNA]</scope>
</reference>
<proteinExistence type="inferred from homology"/>
<dbReference type="Proteomes" id="UP000030661">
    <property type="component" value="Unassembled WGS sequence"/>
</dbReference>
<evidence type="ECO:0000256" key="1">
    <source>
        <dbReference type="ARBA" id="ARBA00001275"/>
    </source>
</evidence>
<keyword evidence="4" id="KW-0663">Pyridoxal phosphate</keyword>
<dbReference type="Pfam" id="PF00343">
    <property type="entry name" value="Phosphorylase"/>
    <property type="match status" value="1"/>
</dbReference>
<dbReference type="Gene3D" id="3.40.50.2000">
    <property type="entry name" value="Glycogen Phosphorylase B"/>
    <property type="match status" value="3"/>
</dbReference>
<dbReference type="HOGENOM" id="CLU_015112_0_0_0"/>
<dbReference type="Pfam" id="PF11897">
    <property type="entry name" value="DUF3417"/>
    <property type="match status" value="1"/>
</dbReference>
<dbReference type="GO" id="GO:0008184">
    <property type="term" value="F:glycogen phosphorylase activity"/>
    <property type="evidence" value="ECO:0007669"/>
    <property type="project" value="InterPro"/>
</dbReference>
<dbReference type="InterPro" id="IPR011834">
    <property type="entry name" value="Agluc_phsphrylas"/>
</dbReference>
<dbReference type="GO" id="GO:0005975">
    <property type="term" value="P:carbohydrate metabolic process"/>
    <property type="evidence" value="ECO:0007669"/>
    <property type="project" value="InterPro"/>
</dbReference>
<dbReference type="InterPro" id="IPR052182">
    <property type="entry name" value="Glycogen/Maltodextrin_Phosph"/>
</dbReference>
<dbReference type="PANTHER" id="PTHR42655:SF1">
    <property type="entry name" value="GLYCOGEN PHOSPHORYLASE"/>
    <property type="match status" value="1"/>
</dbReference>
<dbReference type="AlphaFoldDB" id="A0A081C3M3"/>
<keyword evidence="7" id="KW-1185">Reference proteome</keyword>
<dbReference type="InterPro" id="IPR000811">
    <property type="entry name" value="Glyco_trans_35"/>
</dbReference>
<accession>A0A081C3M3</accession>
<name>A0A081C3M3_VECG1</name>
<comment type="catalytic activity">
    <reaction evidence="1">
        <text>[(1-&gt;4)-alpha-D-glucosyl](n) + phosphate = [(1-&gt;4)-alpha-D-glucosyl](n-1) + alpha-D-glucose 1-phosphate</text>
        <dbReference type="Rhea" id="RHEA:41732"/>
        <dbReference type="Rhea" id="RHEA-COMP:9584"/>
        <dbReference type="Rhea" id="RHEA-COMP:9586"/>
        <dbReference type="ChEBI" id="CHEBI:15444"/>
        <dbReference type="ChEBI" id="CHEBI:43474"/>
        <dbReference type="ChEBI" id="CHEBI:58601"/>
        <dbReference type="EC" id="2.4.1.1"/>
    </reaction>
</comment>
<dbReference type="PIRSF" id="PIRSF000460">
    <property type="entry name" value="Pprylas_GlgP"/>
    <property type="match status" value="1"/>
</dbReference>
<dbReference type="PANTHER" id="PTHR42655">
    <property type="entry name" value="GLYCOGEN PHOSPHORYLASE"/>
    <property type="match status" value="1"/>
</dbReference>
<sequence>MLLHNRGIMNYQEEKSVLAYQDTLEPIYTFTTTPSLPAQLERLRDLAYNFYWAWNHDIILLFRQLDSDLWEETGHNPVLMLGTIDQAKLKAAMADDGFLAQLERISHHFDAYVAGQSTWFKRSHSSFAATSPIVAYFSAEFGVTECLSIFAGGLGVLAGDHLKSASDLGVPLIGVGLLYQQGYFRQYLNEAGWQQENYVDNDFYTLPIFLEQNAAGKPVKIALDFPGRQVVARVWRAQVGRVSLYLLDTNVPENTAEDRRITHQLYGGDNEMRLKQEFVLGIGGFRALEQLQITPTVYHMNEGHSAFLAIERIRRLMEQYKLSFEEAREAASAGLVFTTHTPVPAGHDYFPPELMDRYFTPYYNAMQLPRKEFLALGCKVPENEKEPFCMTVLALRMAAYSNGVSRLHGNVSRQMWQSLWPGVPQSEIPIGHITNGVHFLSWISREMKQLYDRYLGLRWRREPAEKAVWEKAEHIATNELWLTHERRRERLVAFARRRLRMQLMQRGATQAELEAADEVLDPEALTIGFSRRFATYKRATLILRDPDRLARILNNPECPVQIIFAGKAHPKDEPGKTLIQQIIGMARQDRFRRRLVFLEDYDMSVARYLVQGADVWLNTPLRPREASGTSGMKAVANGVLNMSILDGWWDEAYQPDVGWAIGRQEMYDNREYQDAIEAENLYGLLEREVIPTFYDRSADGLPRRWIAHIKANIKQLCHFFNTHRMVEDYTSNFYLPAAEQFRKLTADNMTRAKQLTAWIKHVRENWEKVRVELVEKGPAKDLQVGEEFSIQVRVHLGNLNPEDVEVMLYLGRMNAARKIVEARKIPMKFVGGDYEWVPVYEASNIICEHSGMHGYTVRVTPKHEDLTKPFLPGLIVWA</sequence>
<evidence type="ECO:0000256" key="4">
    <source>
        <dbReference type="PIRSR" id="PIRSR000460-1"/>
    </source>
</evidence>
<evidence type="ECO:0000313" key="7">
    <source>
        <dbReference type="Proteomes" id="UP000030661"/>
    </source>
</evidence>